<reference evidence="5" key="1">
    <citation type="submission" date="2015-03" db="EMBL/GenBank/DDBJ databases">
        <title>Plastid genome analysis of the type material of Wildemania schizophylla (Bangiales, Rhodophyta).</title>
        <authorList>
            <person name="Hughey J.R."/>
        </authorList>
    </citation>
    <scope>NUCLEOTIDE SEQUENCE</scope>
</reference>
<proteinExistence type="inferred from homology"/>
<dbReference type="GO" id="GO:0003735">
    <property type="term" value="F:structural constituent of ribosome"/>
    <property type="evidence" value="ECO:0007669"/>
    <property type="project" value="InterPro"/>
</dbReference>
<gene>
    <name evidence="5" type="primary">rps14</name>
</gene>
<dbReference type="Pfam" id="PF00253">
    <property type="entry name" value="Ribosomal_S14"/>
    <property type="match status" value="1"/>
</dbReference>
<evidence type="ECO:0000256" key="2">
    <source>
        <dbReference type="ARBA" id="ARBA00022980"/>
    </source>
</evidence>
<sequence length="100" mass="11970">MAKKNMIQREKKRAELEKKYYLKRLAIKESLNASMTFADRMKLRQKLQEMPRNSAAVRGRNRCWLTGRSRGYYRDFGLSRHIFREMSHECLLPGVTKSSW</sequence>
<dbReference type="AlphaFoldDB" id="A0A126G1N0"/>
<dbReference type="RefSeq" id="YP_009237415.1">
    <property type="nucleotide sequence ID" value="NC_029576.1"/>
</dbReference>
<keyword evidence="5" id="KW-0934">Plastid</keyword>
<protein>
    <recommendedName>
        <fullName evidence="4">Small ribosomal subunit protein uS14c</fullName>
    </recommendedName>
</protein>
<evidence type="ECO:0000256" key="1">
    <source>
        <dbReference type="ARBA" id="ARBA00009083"/>
    </source>
</evidence>
<accession>A0A126G1N0</accession>
<evidence type="ECO:0000256" key="3">
    <source>
        <dbReference type="ARBA" id="ARBA00023274"/>
    </source>
</evidence>
<dbReference type="EMBL" id="KR020505">
    <property type="protein sequence ID" value="AKS28462.1"/>
    <property type="molecule type" value="Genomic_DNA"/>
</dbReference>
<dbReference type="InterPro" id="IPR023036">
    <property type="entry name" value="Ribosomal_uS14_bac/plastid"/>
</dbReference>
<name>A0A126G1N0_WILSC</name>
<keyword evidence="2 5" id="KW-0689">Ribosomal protein</keyword>
<dbReference type="PROSITE" id="PS00527">
    <property type="entry name" value="RIBOSOMAL_S14"/>
    <property type="match status" value="1"/>
</dbReference>
<dbReference type="PANTHER" id="PTHR19836">
    <property type="entry name" value="30S RIBOSOMAL PROTEIN S14"/>
    <property type="match status" value="1"/>
</dbReference>
<comment type="similarity">
    <text evidence="1">Belongs to the universal ribosomal protein uS14 family.</text>
</comment>
<dbReference type="NCBIfam" id="NF006477">
    <property type="entry name" value="PRK08881.1"/>
    <property type="match status" value="1"/>
</dbReference>
<dbReference type="FunFam" id="1.10.287.1480:FF:000001">
    <property type="entry name" value="30S ribosomal protein S14"/>
    <property type="match status" value="1"/>
</dbReference>
<dbReference type="InterPro" id="IPR018271">
    <property type="entry name" value="Ribosomal_uS14_CS"/>
</dbReference>
<dbReference type="InterPro" id="IPR001209">
    <property type="entry name" value="Ribosomal_uS14"/>
</dbReference>
<dbReference type="GeneID" id="26939213"/>
<dbReference type="GO" id="GO:0006412">
    <property type="term" value="P:translation"/>
    <property type="evidence" value="ECO:0007669"/>
    <property type="project" value="InterPro"/>
</dbReference>
<dbReference type="Gene3D" id="1.10.287.1480">
    <property type="match status" value="1"/>
</dbReference>
<evidence type="ECO:0000256" key="4">
    <source>
        <dbReference type="ARBA" id="ARBA00035247"/>
    </source>
</evidence>
<dbReference type="GO" id="GO:0015935">
    <property type="term" value="C:small ribosomal subunit"/>
    <property type="evidence" value="ECO:0007669"/>
    <property type="project" value="TreeGrafter"/>
</dbReference>
<dbReference type="HAMAP" id="MF_00537">
    <property type="entry name" value="Ribosomal_uS14_1"/>
    <property type="match status" value="1"/>
</dbReference>
<dbReference type="SUPFAM" id="SSF57716">
    <property type="entry name" value="Glucocorticoid receptor-like (DNA-binding domain)"/>
    <property type="match status" value="1"/>
</dbReference>
<dbReference type="GO" id="GO:0005737">
    <property type="term" value="C:cytoplasm"/>
    <property type="evidence" value="ECO:0007669"/>
    <property type="project" value="UniProtKB-ARBA"/>
</dbReference>
<evidence type="ECO:0000313" key="5">
    <source>
        <dbReference type="EMBL" id="AKS28462.1"/>
    </source>
</evidence>
<organism evidence="5">
    <name type="scientific">Wildemania schizophylla</name>
    <name type="common">Red alga</name>
    <name type="synonym">Porphyra schizophylla</name>
    <dbReference type="NCBI Taxonomy" id="1134705"/>
    <lineage>
        <taxon>Eukaryota</taxon>
        <taxon>Rhodophyta</taxon>
        <taxon>Bangiophyceae</taxon>
        <taxon>Bangiales</taxon>
        <taxon>Bangiaceae</taxon>
        <taxon>Wildemania</taxon>
    </lineage>
</organism>
<geneLocation type="plastid" evidence="5"/>
<dbReference type="PANTHER" id="PTHR19836:SF19">
    <property type="entry name" value="SMALL RIBOSOMAL SUBUNIT PROTEIN US14M"/>
    <property type="match status" value="1"/>
</dbReference>
<keyword evidence="3" id="KW-0687">Ribonucleoprotein</keyword>